<comment type="similarity">
    <text evidence="1 3">Belongs to the class-III pyridoxal-phosphate-dependent aminotransferase family.</text>
</comment>
<dbReference type="PANTHER" id="PTHR43094">
    <property type="entry name" value="AMINOTRANSFERASE"/>
    <property type="match status" value="1"/>
</dbReference>
<dbReference type="GO" id="GO:0008483">
    <property type="term" value="F:transaminase activity"/>
    <property type="evidence" value="ECO:0007669"/>
    <property type="project" value="UniProtKB-KW"/>
</dbReference>
<accession>A0A239JXQ4</accession>
<evidence type="ECO:0000256" key="2">
    <source>
        <dbReference type="ARBA" id="ARBA00022898"/>
    </source>
</evidence>
<gene>
    <name evidence="4" type="ORF">SAMN05421642_109129</name>
</gene>
<dbReference type="SUPFAM" id="SSF53383">
    <property type="entry name" value="PLP-dependent transferases"/>
    <property type="match status" value="1"/>
</dbReference>
<dbReference type="Gene3D" id="3.90.1150.10">
    <property type="entry name" value="Aspartate Aminotransferase, domain 1"/>
    <property type="match status" value="1"/>
</dbReference>
<dbReference type="InterPro" id="IPR015424">
    <property type="entry name" value="PyrdxlP-dep_Trfase"/>
</dbReference>
<protein>
    <submittedName>
        <fullName evidence="4">4-aminobutyrate aminotransferase</fullName>
    </submittedName>
</protein>
<dbReference type="InterPro" id="IPR049704">
    <property type="entry name" value="Aminotrans_3_PPA_site"/>
</dbReference>
<evidence type="ECO:0000313" key="5">
    <source>
        <dbReference type="Proteomes" id="UP000198327"/>
    </source>
</evidence>
<keyword evidence="5" id="KW-1185">Reference proteome</keyword>
<dbReference type="GO" id="GO:0030170">
    <property type="term" value="F:pyridoxal phosphate binding"/>
    <property type="evidence" value="ECO:0007669"/>
    <property type="project" value="InterPro"/>
</dbReference>
<dbReference type="EMBL" id="FZOW01000009">
    <property type="protein sequence ID" value="SNT10439.1"/>
    <property type="molecule type" value="Genomic_DNA"/>
</dbReference>
<dbReference type="AlphaFoldDB" id="A0A239JXQ4"/>
<dbReference type="RefSeq" id="WP_089248335.1">
    <property type="nucleotide sequence ID" value="NZ_FZOW01000009.1"/>
</dbReference>
<dbReference type="PROSITE" id="PS00600">
    <property type="entry name" value="AA_TRANSFER_CLASS_3"/>
    <property type="match status" value="1"/>
</dbReference>
<evidence type="ECO:0000256" key="1">
    <source>
        <dbReference type="ARBA" id="ARBA00008954"/>
    </source>
</evidence>
<dbReference type="PANTHER" id="PTHR43094:SF1">
    <property type="entry name" value="AMINOTRANSFERASE CLASS-III"/>
    <property type="match status" value="1"/>
</dbReference>
<dbReference type="Proteomes" id="UP000198327">
    <property type="component" value="Unassembled WGS sequence"/>
</dbReference>
<dbReference type="Gene3D" id="3.40.640.10">
    <property type="entry name" value="Type I PLP-dependent aspartate aminotransferase-like (Major domain)"/>
    <property type="match status" value="1"/>
</dbReference>
<proteinExistence type="inferred from homology"/>
<evidence type="ECO:0000256" key="3">
    <source>
        <dbReference type="RuleBase" id="RU003560"/>
    </source>
</evidence>
<reference evidence="5" key="1">
    <citation type="submission" date="2017-06" db="EMBL/GenBank/DDBJ databases">
        <authorList>
            <person name="Varghese N."/>
            <person name="Submissions S."/>
        </authorList>
    </citation>
    <scope>NUCLEOTIDE SEQUENCE [LARGE SCALE GENOMIC DNA]</scope>
    <source>
        <strain evidence="5">JCM 23211</strain>
    </source>
</reference>
<organism evidence="4 5">
    <name type="scientific">Rhodococcoides kyotonense</name>
    <dbReference type="NCBI Taxonomy" id="398843"/>
    <lineage>
        <taxon>Bacteria</taxon>
        <taxon>Bacillati</taxon>
        <taxon>Actinomycetota</taxon>
        <taxon>Actinomycetes</taxon>
        <taxon>Mycobacteriales</taxon>
        <taxon>Nocardiaceae</taxon>
        <taxon>Rhodococcoides</taxon>
    </lineage>
</organism>
<sequence>MNNSKLVRAGRNTVGPRPAALVGGEGAYLDYSDGTRILDASNTGGPLGHAHPAMVEAVVESARFPVATEGQMWAERDAAADELVDIAFAGEDDWVGGVRFGLSGSEVNDIALSLAQALTGRDGLVARERAYHGLVGLSRDVTVQPQWHGGLSLLSGGVSVPSRSADVRTIAGPDGAIWTNGDSRSPNELSDRDLTDALTGAAAVIVDYTQGGRYYEADYQEHVAAAARAAGAIWIADEVVTGLGRSGSWFAFQGAPSRPDMVTMGKPLAGGAAPAGAVVLSKAMLELLRDVKWQNYSTFRAHPAMIHAARAHLRVVQSEGLVERAEVAGVRFAEGLLAIADRHPSVERIAGKGMHWTIELRGVDWKDWLSDTSEVQIADSVAAVARSKGVHVGTSDEATSLFVAPPLIVTDAEIDRILDAVDEGLFAADTALAQAVR</sequence>
<dbReference type="InterPro" id="IPR005814">
    <property type="entry name" value="Aminotrans_3"/>
</dbReference>
<dbReference type="OrthoDB" id="9801834at2"/>
<keyword evidence="4" id="KW-0808">Transferase</keyword>
<name>A0A239JXQ4_9NOCA</name>
<evidence type="ECO:0000313" key="4">
    <source>
        <dbReference type="EMBL" id="SNT10439.1"/>
    </source>
</evidence>
<dbReference type="InterPro" id="IPR015422">
    <property type="entry name" value="PyrdxlP-dep_Trfase_small"/>
</dbReference>
<dbReference type="InterPro" id="IPR015421">
    <property type="entry name" value="PyrdxlP-dep_Trfase_major"/>
</dbReference>
<dbReference type="Pfam" id="PF00202">
    <property type="entry name" value="Aminotran_3"/>
    <property type="match status" value="1"/>
</dbReference>
<keyword evidence="4" id="KW-0032">Aminotransferase</keyword>
<keyword evidence="2 3" id="KW-0663">Pyridoxal phosphate</keyword>